<dbReference type="InterPro" id="IPR000719">
    <property type="entry name" value="Prot_kinase_dom"/>
</dbReference>
<dbReference type="PROSITE" id="PS00107">
    <property type="entry name" value="PROTEIN_KINASE_ATP"/>
    <property type="match status" value="1"/>
</dbReference>
<proteinExistence type="predicted"/>
<reference evidence="7" key="1">
    <citation type="submission" date="2020-11" db="EMBL/GenBank/DDBJ databases">
        <title>Whole-genome analyses of Nonomuraea sp. K274.</title>
        <authorList>
            <person name="Veyisoglu A."/>
        </authorList>
    </citation>
    <scope>NUCLEOTIDE SEQUENCE</scope>
    <source>
        <strain evidence="7">K274</strain>
    </source>
</reference>
<organism evidence="7 8">
    <name type="scientific">Nonomuraea cypriaca</name>
    <dbReference type="NCBI Taxonomy" id="1187855"/>
    <lineage>
        <taxon>Bacteria</taxon>
        <taxon>Bacillati</taxon>
        <taxon>Actinomycetota</taxon>
        <taxon>Actinomycetes</taxon>
        <taxon>Streptosporangiales</taxon>
        <taxon>Streptosporangiaceae</taxon>
        <taxon>Nonomuraea</taxon>
    </lineage>
</organism>
<sequence>MMPYASPTVAALSDQDPRELGQYRIAGRLGSGGMGSVYLAEGPTGLVAIKVIKPHLAHDPEFPHRFRREVAAARKVSRWCTAPVLDAQLEDAPLWLVTEYVPGPDLGRHVKEHGPLTGAAAEALAVGVAVALAAIHQAGIVHRDLKPGNVLLSPFGPRVIDFGISRALDTEQTTRSGQMLGTPGYMAPELFSGQVEPAADIFAWGCVVGAATSTTAPGRSPFAADNMMHAFHRVMREEPDLDGVEPAVRELVRAALARDPAARPTAEELVAELSGPDTGVAEVARTLRLRVGYGATVALPPPPAAAPGRRLRDLATGVGAGVVAVGLVAAAVAGLRALPPAPPEPTETLYTDGFADDTSGWNNSGFTSPTTSRGYTGEGRYTMAEDISNDVQWSTAPVNAVLPDQALVSVKMDLSQSAGGWNGVFCEYSKTDSDKDDLAYILEVSQAGFAKIVKVAATKWSDLTPDLRVPGFDRKNMLLRAECARGNGEVRVALWLGDELVAEQVDHDVSTATGPPRFGFYMEGVNNSQSRVYYDDFAINRLP</sequence>
<comment type="caution">
    <text evidence="7">The sequence shown here is derived from an EMBL/GenBank/DDBJ whole genome shotgun (WGS) entry which is preliminary data.</text>
</comment>
<evidence type="ECO:0000256" key="5">
    <source>
        <dbReference type="PROSITE-ProRule" id="PRU10141"/>
    </source>
</evidence>
<name>A0A931AI80_9ACTN</name>
<dbReference type="PROSITE" id="PS00108">
    <property type="entry name" value="PROTEIN_KINASE_ST"/>
    <property type="match status" value="1"/>
</dbReference>
<dbReference type="InterPro" id="IPR011009">
    <property type="entry name" value="Kinase-like_dom_sf"/>
</dbReference>
<dbReference type="Gene3D" id="3.30.200.20">
    <property type="entry name" value="Phosphorylase Kinase, domain 1"/>
    <property type="match status" value="1"/>
</dbReference>
<dbReference type="PANTHER" id="PTHR43289">
    <property type="entry name" value="MITOGEN-ACTIVATED PROTEIN KINASE KINASE KINASE 20-RELATED"/>
    <property type="match status" value="1"/>
</dbReference>
<keyword evidence="3 7" id="KW-0418">Kinase</keyword>
<protein>
    <submittedName>
        <fullName evidence="7">Serine/threonine protein kinase</fullName>
    </submittedName>
</protein>
<feature type="domain" description="Protein kinase" evidence="6">
    <location>
        <begin position="23"/>
        <end position="280"/>
    </location>
</feature>
<evidence type="ECO:0000256" key="3">
    <source>
        <dbReference type="ARBA" id="ARBA00022777"/>
    </source>
</evidence>
<keyword evidence="8" id="KW-1185">Reference proteome</keyword>
<dbReference type="AlphaFoldDB" id="A0A931AI80"/>
<evidence type="ECO:0000313" key="8">
    <source>
        <dbReference type="Proteomes" id="UP000605361"/>
    </source>
</evidence>
<feature type="binding site" evidence="5">
    <location>
        <position position="50"/>
    </location>
    <ligand>
        <name>ATP</name>
        <dbReference type="ChEBI" id="CHEBI:30616"/>
    </ligand>
</feature>
<dbReference type="EMBL" id="JADOGI010000128">
    <property type="protein sequence ID" value="MBF8190615.1"/>
    <property type="molecule type" value="Genomic_DNA"/>
</dbReference>
<dbReference type="SMART" id="SM00220">
    <property type="entry name" value="S_TKc"/>
    <property type="match status" value="1"/>
</dbReference>
<dbReference type="PANTHER" id="PTHR43289:SF34">
    <property type="entry name" value="SERINE_THREONINE-PROTEIN KINASE YBDM-RELATED"/>
    <property type="match status" value="1"/>
</dbReference>
<dbReference type="Proteomes" id="UP000605361">
    <property type="component" value="Unassembled WGS sequence"/>
</dbReference>
<dbReference type="GO" id="GO:0005524">
    <property type="term" value="F:ATP binding"/>
    <property type="evidence" value="ECO:0007669"/>
    <property type="project" value="UniProtKB-UniRule"/>
</dbReference>
<dbReference type="PROSITE" id="PS50011">
    <property type="entry name" value="PROTEIN_KINASE_DOM"/>
    <property type="match status" value="1"/>
</dbReference>
<dbReference type="CDD" id="cd14014">
    <property type="entry name" value="STKc_PknB_like"/>
    <property type="match status" value="1"/>
</dbReference>
<evidence type="ECO:0000256" key="2">
    <source>
        <dbReference type="ARBA" id="ARBA00022741"/>
    </source>
</evidence>
<evidence type="ECO:0000313" key="7">
    <source>
        <dbReference type="EMBL" id="MBF8190615.1"/>
    </source>
</evidence>
<dbReference type="GO" id="GO:0004674">
    <property type="term" value="F:protein serine/threonine kinase activity"/>
    <property type="evidence" value="ECO:0007669"/>
    <property type="project" value="UniProtKB-KW"/>
</dbReference>
<keyword evidence="7" id="KW-0723">Serine/threonine-protein kinase</keyword>
<dbReference type="Gene3D" id="1.10.510.10">
    <property type="entry name" value="Transferase(Phosphotransferase) domain 1"/>
    <property type="match status" value="1"/>
</dbReference>
<dbReference type="InterPro" id="IPR017441">
    <property type="entry name" value="Protein_kinase_ATP_BS"/>
</dbReference>
<gene>
    <name evidence="7" type="ORF">ITP53_33870</name>
</gene>
<dbReference type="InterPro" id="IPR008271">
    <property type="entry name" value="Ser/Thr_kinase_AS"/>
</dbReference>
<evidence type="ECO:0000256" key="4">
    <source>
        <dbReference type="ARBA" id="ARBA00022840"/>
    </source>
</evidence>
<keyword evidence="2 5" id="KW-0547">Nucleotide-binding</keyword>
<evidence type="ECO:0000256" key="1">
    <source>
        <dbReference type="ARBA" id="ARBA00022679"/>
    </source>
</evidence>
<dbReference type="Pfam" id="PF00069">
    <property type="entry name" value="Pkinase"/>
    <property type="match status" value="1"/>
</dbReference>
<accession>A0A931AI80</accession>
<keyword evidence="1" id="KW-0808">Transferase</keyword>
<keyword evidence="4 5" id="KW-0067">ATP-binding</keyword>
<evidence type="ECO:0000259" key="6">
    <source>
        <dbReference type="PROSITE" id="PS50011"/>
    </source>
</evidence>
<dbReference type="SUPFAM" id="SSF56112">
    <property type="entry name" value="Protein kinase-like (PK-like)"/>
    <property type="match status" value="1"/>
</dbReference>